<sequence length="89" mass="10404">MSDAFATEFDPEAEEYVPLPKGEEHILDMECFSYLNRAVESSLSAVVIFATNRGICNVRRIWKKLIPFTWMQSHLQEQHDRYILRSSLP</sequence>
<dbReference type="RefSeq" id="XP_009760316.1">
    <property type="nucleotide sequence ID" value="XM_009762014.1"/>
</dbReference>
<reference evidence="4 5" key="2">
    <citation type="submission" date="2025-04" db="UniProtKB">
        <authorList>
            <consortium name="RefSeq"/>
        </authorList>
    </citation>
    <scope>IDENTIFICATION</scope>
    <source>
        <tissue evidence="4 5">Leaf</tissue>
    </source>
</reference>
<proteinExistence type="inferred from homology"/>
<dbReference type="Proteomes" id="UP000189701">
    <property type="component" value="Unplaced"/>
</dbReference>
<keyword evidence="3" id="KW-1185">Reference proteome</keyword>
<dbReference type="RefSeq" id="XP_009760310.1">
    <property type="nucleotide sequence ID" value="XM_009762008.1"/>
</dbReference>
<dbReference type="InterPro" id="IPR027238">
    <property type="entry name" value="RuvB-like"/>
</dbReference>
<dbReference type="AlphaFoldDB" id="A0A1U7V5R2"/>
<keyword evidence="1" id="KW-0805">Transcription regulation</keyword>
<evidence type="ECO:0000313" key="3">
    <source>
        <dbReference type="Proteomes" id="UP000189701"/>
    </source>
</evidence>
<name>A0A1U7V5R2_NICSY</name>
<keyword evidence="1" id="KW-0378">Hydrolase</keyword>
<evidence type="ECO:0000256" key="1">
    <source>
        <dbReference type="RuleBase" id="RU363048"/>
    </source>
</evidence>
<keyword evidence="1" id="KW-0539">Nucleus</keyword>
<reference evidence="3" key="1">
    <citation type="journal article" date="2013" name="Genome Biol.">
        <title>Reference genomes and transcriptomes of Nicotiana sylvestris and Nicotiana tomentosiformis.</title>
        <authorList>
            <person name="Sierro N."/>
            <person name="Battey J.N."/>
            <person name="Ouadi S."/>
            <person name="Bovet L."/>
            <person name="Goepfert S."/>
            <person name="Bakaher N."/>
            <person name="Peitsch M.C."/>
            <person name="Ivanov N.V."/>
        </authorList>
    </citation>
    <scope>NUCLEOTIDE SEQUENCE [LARGE SCALE GENOMIC DNA]</scope>
</reference>
<dbReference type="GO" id="GO:0016787">
    <property type="term" value="F:hydrolase activity"/>
    <property type="evidence" value="ECO:0007669"/>
    <property type="project" value="UniProtKB-KW"/>
</dbReference>
<dbReference type="STRING" id="4096.A0A1U7V5R2"/>
<gene>
    <name evidence="4 5" type="primary">LOC104212663</name>
</gene>
<organism evidence="3 5">
    <name type="scientific">Nicotiana sylvestris</name>
    <name type="common">Wood tobacco</name>
    <name type="synonym">South American tobacco</name>
    <dbReference type="NCBI Taxonomy" id="4096"/>
    <lineage>
        <taxon>Eukaryota</taxon>
        <taxon>Viridiplantae</taxon>
        <taxon>Streptophyta</taxon>
        <taxon>Embryophyta</taxon>
        <taxon>Tracheophyta</taxon>
        <taxon>Spermatophyta</taxon>
        <taxon>Magnoliopsida</taxon>
        <taxon>eudicotyledons</taxon>
        <taxon>Gunneridae</taxon>
        <taxon>Pentapetalae</taxon>
        <taxon>asterids</taxon>
        <taxon>lamiids</taxon>
        <taxon>Solanales</taxon>
        <taxon>Solanaceae</taxon>
        <taxon>Nicotianoideae</taxon>
        <taxon>Nicotianeae</taxon>
        <taxon>Nicotiana</taxon>
    </lineage>
</organism>
<evidence type="ECO:0000313" key="4">
    <source>
        <dbReference type="RefSeq" id="XP_009760310.1"/>
    </source>
</evidence>
<comment type="catalytic activity">
    <reaction evidence="1">
        <text>ATP + H2O = ADP + phosphate + H(+)</text>
        <dbReference type="Rhea" id="RHEA:13065"/>
        <dbReference type="ChEBI" id="CHEBI:15377"/>
        <dbReference type="ChEBI" id="CHEBI:15378"/>
        <dbReference type="ChEBI" id="CHEBI:30616"/>
        <dbReference type="ChEBI" id="CHEBI:43474"/>
        <dbReference type="ChEBI" id="CHEBI:456216"/>
        <dbReference type="EC" id="3.6.4.12"/>
    </reaction>
</comment>
<keyword evidence="1" id="KW-0804">Transcription</keyword>
<dbReference type="GO" id="GO:0005524">
    <property type="term" value="F:ATP binding"/>
    <property type="evidence" value="ECO:0007669"/>
    <property type="project" value="UniProtKB-KW"/>
</dbReference>
<dbReference type="Gene3D" id="3.40.50.300">
    <property type="entry name" value="P-loop containing nucleotide triphosphate hydrolases"/>
    <property type="match status" value="1"/>
</dbReference>
<keyword evidence="1" id="KW-0067">ATP-binding</keyword>
<dbReference type="Pfam" id="PF06068">
    <property type="entry name" value="TIP49"/>
    <property type="match status" value="1"/>
</dbReference>
<feature type="domain" description="TIP49 P-loop" evidence="2">
    <location>
        <begin position="23"/>
        <end position="59"/>
    </location>
</feature>
<dbReference type="EC" id="3.6.4.12" evidence="1"/>
<dbReference type="GO" id="GO:0003678">
    <property type="term" value="F:DNA helicase activity"/>
    <property type="evidence" value="ECO:0007669"/>
    <property type="project" value="UniProtKB-EC"/>
</dbReference>
<protein>
    <recommendedName>
        <fullName evidence="1">RuvB-like helicase</fullName>
        <ecNumber evidence="1">3.6.4.12</ecNumber>
    </recommendedName>
</protein>
<keyword evidence="1" id="KW-0347">Helicase</keyword>
<dbReference type="eggNOG" id="KOG1942">
    <property type="taxonomic scope" value="Eukaryota"/>
</dbReference>
<evidence type="ECO:0000313" key="5">
    <source>
        <dbReference type="RefSeq" id="XP_009760316.1"/>
    </source>
</evidence>
<dbReference type="PANTHER" id="PTHR11093">
    <property type="entry name" value="RUVB-RELATED REPTIN AND PONTIN"/>
    <property type="match status" value="1"/>
</dbReference>
<dbReference type="InterPro" id="IPR010339">
    <property type="entry name" value="TIP49_P-loop"/>
</dbReference>
<keyword evidence="1" id="KW-0547">Nucleotide-binding</keyword>
<evidence type="ECO:0000259" key="2">
    <source>
        <dbReference type="Pfam" id="PF06068"/>
    </source>
</evidence>
<dbReference type="InterPro" id="IPR027417">
    <property type="entry name" value="P-loop_NTPase"/>
</dbReference>
<comment type="similarity">
    <text evidence="1">Belongs to the RuvB family.</text>
</comment>
<accession>A0A1U7V5R2</accession>